<dbReference type="EMBL" id="AP018150">
    <property type="protein sequence ID" value="BBE08955.1"/>
    <property type="molecule type" value="Genomic_DNA"/>
</dbReference>
<organism evidence="1 2">
    <name type="scientific">Mycoavidus cysteinexigens</name>
    <dbReference type="NCBI Taxonomy" id="1553431"/>
    <lineage>
        <taxon>Bacteria</taxon>
        <taxon>Pseudomonadati</taxon>
        <taxon>Pseudomonadota</taxon>
        <taxon>Betaproteobacteria</taxon>
        <taxon>Burkholderiales</taxon>
        <taxon>Burkholderiaceae</taxon>
        <taxon>Mycoavidus</taxon>
    </lineage>
</organism>
<dbReference type="KEGG" id="mcys:MCB1EB_0794"/>
<evidence type="ECO:0000313" key="1">
    <source>
        <dbReference type="EMBL" id="BBE08955.1"/>
    </source>
</evidence>
<dbReference type="Proteomes" id="UP000282597">
    <property type="component" value="Chromosome"/>
</dbReference>
<protein>
    <submittedName>
        <fullName evidence="1">Uncharacterized protein</fullName>
    </submittedName>
</protein>
<keyword evidence="2" id="KW-1185">Reference proteome</keyword>
<accession>A0A2Z6EV44</accession>
<gene>
    <name evidence="1" type="ORF">MCB1EB_0794</name>
</gene>
<dbReference type="RefSeq" id="WP_045362773.1">
    <property type="nucleotide sequence ID" value="NZ_AP018150.1"/>
</dbReference>
<dbReference type="AlphaFoldDB" id="A0A2Z6EV44"/>
<sequence length="205" mass="24101">MKEGVESQADKIRALIAVHGFRITKGMLQREFIKAHPNESYPHIATCSKHLTWARKEQRKQNPELEIRLRNDHGDNIQAVIEDDSHLITAAELKERFETAHPNGPYFHIRTFSNYLNLIRKEQKKKNPELESKLRNYQGDKIRALIEANSVLMSEAELQIEFETVYPNELCPRQFTFSSYLNRMKQELIAKRPELKDNLYPKSRN</sequence>
<evidence type="ECO:0000313" key="2">
    <source>
        <dbReference type="Proteomes" id="UP000282597"/>
    </source>
</evidence>
<name>A0A2Z6EV44_9BURK</name>
<proteinExistence type="predicted"/>
<reference evidence="1 2" key="1">
    <citation type="journal article" date="2018" name="Microbes Environ.">
        <title>Comparative Genomic Insights into Endofungal Lifestyles of Two Bacterial Endosymbionts, Mycoavidus cysteinexigens and Burkholderia rhizoxinica.</title>
        <authorList>
            <person name="Sharmin D."/>
            <person name="Guo Y."/>
            <person name="Nishizawa T."/>
            <person name="Ohshima S."/>
            <person name="Sato Y."/>
            <person name="Takashima Y."/>
            <person name="Narisawa K."/>
            <person name="Ohta H."/>
        </authorList>
    </citation>
    <scope>NUCLEOTIDE SEQUENCE [LARGE SCALE GENOMIC DNA]</scope>
    <source>
        <strain evidence="1 2">B1-EB</strain>
    </source>
</reference>